<gene>
    <name evidence="1" type="ORF">MRATA1EN22A_LOCUS14628</name>
</gene>
<reference evidence="1" key="2">
    <citation type="submission" date="2025-03" db="EMBL/GenBank/DDBJ databases">
        <authorList>
            <consortium name="ELIXIR-Norway"/>
            <consortium name="Elixir Norway"/>
        </authorList>
    </citation>
    <scope>NUCLEOTIDE SEQUENCE</scope>
</reference>
<organism evidence="1 2">
    <name type="scientific">Rangifer tarandus platyrhynchus</name>
    <name type="common">Svalbard reindeer</name>
    <dbReference type="NCBI Taxonomy" id="3082113"/>
    <lineage>
        <taxon>Eukaryota</taxon>
        <taxon>Metazoa</taxon>
        <taxon>Chordata</taxon>
        <taxon>Craniata</taxon>
        <taxon>Vertebrata</taxon>
        <taxon>Euteleostomi</taxon>
        <taxon>Mammalia</taxon>
        <taxon>Eutheria</taxon>
        <taxon>Laurasiatheria</taxon>
        <taxon>Artiodactyla</taxon>
        <taxon>Ruminantia</taxon>
        <taxon>Pecora</taxon>
        <taxon>Cervidae</taxon>
        <taxon>Odocoileinae</taxon>
        <taxon>Rangifer</taxon>
    </lineage>
</organism>
<dbReference type="Proteomes" id="UP001162501">
    <property type="component" value="Chromosome 25"/>
</dbReference>
<protein>
    <submittedName>
        <fullName evidence="1">Uncharacterized protein</fullName>
    </submittedName>
</protein>
<accession>A0AC59Z796</accession>
<evidence type="ECO:0000313" key="2">
    <source>
        <dbReference type="Proteomes" id="UP001162501"/>
    </source>
</evidence>
<reference evidence="1" key="1">
    <citation type="submission" date="2023-05" db="EMBL/GenBank/DDBJ databases">
        <authorList>
            <consortium name="ELIXIR-Norway"/>
        </authorList>
    </citation>
    <scope>NUCLEOTIDE SEQUENCE</scope>
</reference>
<sequence length="116" mass="12014">MSTTQQAGRGEAPGVSRWLQSHAVGARSCCSPCSGWWARGQCASSTHVPGGRALSWVRAWIHPVPPQGSPLEEEDAGGTAFVCPPALSLGHSSSQEEGSGLPWWLVAKIPPSNAGG</sequence>
<proteinExistence type="predicted"/>
<evidence type="ECO:0000313" key="1">
    <source>
        <dbReference type="EMBL" id="CAN0268366.1"/>
    </source>
</evidence>
<dbReference type="EMBL" id="OX596109">
    <property type="protein sequence ID" value="CAN0268366.1"/>
    <property type="molecule type" value="Genomic_DNA"/>
</dbReference>
<name>A0AC59Z796_RANTA</name>